<evidence type="ECO:0000256" key="3">
    <source>
        <dbReference type="ARBA" id="ARBA00022448"/>
    </source>
</evidence>
<keyword evidence="14" id="KW-0449">Lipoprotein</keyword>
<keyword evidence="13" id="KW-0998">Cell outer membrane</keyword>
<keyword evidence="10" id="KW-0626">Porin</keyword>
<evidence type="ECO:0000256" key="15">
    <source>
        <dbReference type="SAM" id="Phobius"/>
    </source>
</evidence>
<evidence type="ECO:0000256" key="12">
    <source>
        <dbReference type="ARBA" id="ARBA00023139"/>
    </source>
</evidence>
<dbReference type="InterPro" id="IPR049712">
    <property type="entry name" value="Poly_export"/>
</dbReference>
<dbReference type="AlphaFoldDB" id="A0A553C5V2"/>
<keyword evidence="9" id="KW-0406">Ion transport</keyword>
<evidence type="ECO:0000256" key="2">
    <source>
        <dbReference type="ARBA" id="ARBA00009450"/>
    </source>
</evidence>
<evidence type="ECO:0000256" key="9">
    <source>
        <dbReference type="ARBA" id="ARBA00023065"/>
    </source>
</evidence>
<evidence type="ECO:0000256" key="5">
    <source>
        <dbReference type="ARBA" id="ARBA00022597"/>
    </source>
</evidence>
<dbReference type="Gene3D" id="3.10.560.10">
    <property type="entry name" value="Outer membrane lipoprotein wza domain like"/>
    <property type="match status" value="1"/>
</dbReference>
<evidence type="ECO:0000313" key="18">
    <source>
        <dbReference type="EMBL" id="TRX15885.1"/>
    </source>
</evidence>
<gene>
    <name evidence="18" type="ORF">FNW17_15950</name>
</gene>
<dbReference type="EMBL" id="VJZR01000029">
    <property type="protein sequence ID" value="TRX15885.1"/>
    <property type="molecule type" value="Genomic_DNA"/>
</dbReference>
<comment type="subcellular location">
    <subcellularLocation>
        <location evidence="1">Cell outer membrane</location>
        <topology evidence="1">Multi-pass membrane protein</topology>
    </subcellularLocation>
</comment>
<dbReference type="GO" id="GO:0006811">
    <property type="term" value="P:monoatomic ion transport"/>
    <property type="evidence" value="ECO:0007669"/>
    <property type="project" value="UniProtKB-KW"/>
</dbReference>
<keyword evidence="11 15" id="KW-0472">Membrane</keyword>
<evidence type="ECO:0000256" key="10">
    <source>
        <dbReference type="ARBA" id="ARBA00023114"/>
    </source>
</evidence>
<protein>
    <submittedName>
        <fullName evidence="18">Polysaccharide export protein</fullName>
    </submittedName>
</protein>
<organism evidence="18 19">
    <name type="scientific">Flavobacterium franklandianum</name>
    <dbReference type="NCBI Taxonomy" id="2594430"/>
    <lineage>
        <taxon>Bacteria</taxon>
        <taxon>Pseudomonadati</taxon>
        <taxon>Bacteroidota</taxon>
        <taxon>Flavobacteriia</taxon>
        <taxon>Flavobacteriales</taxon>
        <taxon>Flavobacteriaceae</taxon>
        <taxon>Flavobacterium</taxon>
    </lineage>
</organism>
<keyword evidence="4" id="KW-1134">Transmembrane beta strand</keyword>
<dbReference type="OrthoDB" id="662756at2"/>
<feature type="transmembrane region" description="Helical" evidence="15">
    <location>
        <begin position="219"/>
        <end position="241"/>
    </location>
</feature>
<dbReference type="Pfam" id="PF02563">
    <property type="entry name" value="Poly_export"/>
    <property type="match status" value="1"/>
</dbReference>
<evidence type="ECO:0000313" key="19">
    <source>
        <dbReference type="Proteomes" id="UP000318585"/>
    </source>
</evidence>
<keyword evidence="6 15" id="KW-0812">Transmembrane</keyword>
<dbReference type="Proteomes" id="UP000318585">
    <property type="component" value="Unassembled WGS sequence"/>
</dbReference>
<proteinExistence type="inferred from homology"/>
<evidence type="ECO:0000256" key="11">
    <source>
        <dbReference type="ARBA" id="ARBA00023136"/>
    </source>
</evidence>
<evidence type="ECO:0000256" key="4">
    <source>
        <dbReference type="ARBA" id="ARBA00022452"/>
    </source>
</evidence>
<dbReference type="GO" id="GO:0009279">
    <property type="term" value="C:cell outer membrane"/>
    <property type="evidence" value="ECO:0007669"/>
    <property type="project" value="UniProtKB-SubCell"/>
</dbReference>
<keyword evidence="5" id="KW-0762">Sugar transport</keyword>
<dbReference type="PANTHER" id="PTHR33619">
    <property type="entry name" value="POLYSACCHARIDE EXPORT PROTEIN GFCE-RELATED"/>
    <property type="match status" value="1"/>
</dbReference>
<evidence type="ECO:0000259" key="17">
    <source>
        <dbReference type="Pfam" id="PF22461"/>
    </source>
</evidence>
<keyword evidence="3" id="KW-0813">Transport</keyword>
<accession>A0A553C5V2</accession>
<dbReference type="Pfam" id="PF22461">
    <property type="entry name" value="SLBB_2"/>
    <property type="match status" value="1"/>
</dbReference>
<evidence type="ECO:0000259" key="16">
    <source>
        <dbReference type="Pfam" id="PF02563"/>
    </source>
</evidence>
<dbReference type="InterPro" id="IPR054765">
    <property type="entry name" value="SLBB_dom"/>
</dbReference>
<dbReference type="GO" id="GO:0046930">
    <property type="term" value="C:pore complex"/>
    <property type="evidence" value="ECO:0007669"/>
    <property type="project" value="UniProtKB-KW"/>
</dbReference>
<feature type="domain" description="SLBB" evidence="17">
    <location>
        <begin position="128"/>
        <end position="207"/>
    </location>
</feature>
<comment type="similarity">
    <text evidence="2">Belongs to the BexD/CtrA/VexA family.</text>
</comment>
<dbReference type="InterPro" id="IPR003715">
    <property type="entry name" value="Poly_export_N"/>
</dbReference>
<dbReference type="PANTHER" id="PTHR33619:SF3">
    <property type="entry name" value="POLYSACCHARIDE EXPORT PROTEIN GFCE-RELATED"/>
    <property type="match status" value="1"/>
</dbReference>
<evidence type="ECO:0000256" key="13">
    <source>
        <dbReference type="ARBA" id="ARBA00023237"/>
    </source>
</evidence>
<evidence type="ECO:0000256" key="7">
    <source>
        <dbReference type="ARBA" id="ARBA00022729"/>
    </source>
</evidence>
<keyword evidence="19" id="KW-1185">Reference proteome</keyword>
<sequence length="242" mass="26570">MAALTSCSSGAKITYLQNVDAKPSEEKTLKYEPVLQPDDLLSIIVSSQNPESTIPFNLPLIQGNYDIGKNQIGIKTYLIDNEGEIDFPVIGKVKLAGLVRSEANKKLKVLVSEYIKNPGINLRILNFKISVLGEVSRPGTFSIDTERITLLEALGKAGDLTIYGKRSDLLIIRENNGVKKYQRVDITKADFINSPFYYLSQNDVVVVNPNKTKINASVVGPNTTVILSSISILATIAVLLFR</sequence>
<dbReference type="GO" id="GO:0015288">
    <property type="term" value="F:porin activity"/>
    <property type="evidence" value="ECO:0007669"/>
    <property type="project" value="UniProtKB-KW"/>
</dbReference>
<comment type="caution">
    <text evidence="18">The sequence shown here is derived from an EMBL/GenBank/DDBJ whole genome shotgun (WGS) entry which is preliminary data.</text>
</comment>
<feature type="domain" description="Polysaccharide export protein N-terminal" evidence="16">
    <location>
        <begin position="31"/>
        <end position="124"/>
    </location>
</feature>
<keyword evidence="8" id="KW-0625">Polysaccharide transport</keyword>
<dbReference type="GO" id="GO:0015159">
    <property type="term" value="F:polysaccharide transmembrane transporter activity"/>
    <property type="evidence" value="ECO:0007669"/>
    <property type="project" value="InterPro"/>
</dbReference>
<keyword evidence="12" id="KW-0564">Palmitate</keyword>
<name>A0A553C5V2_9FLAO</name>
<keyword evidence="15" id="KW-1133">Transmembrane helix</keyword>
<keyword evidence="7" id="KW-0732">Signal</keyword>
<evidence type="ECO:0000256" key="8">
    <source>
        <dbReference type="ARBA" id="ARBA00023047"/>
    </source>
</evidence>
<reference evidence="18 19" key="1">
    <citation type="submission" date="2019-07" db="EMBL/GenBank/DDBJ databases">
        <title>Novel species of Flavobacterium.</title>
        <authorList>
            <person name="Liu Q."/>
            <person name="Xin Y.-H."/>
        </authorList>
    </citation>
    <scope>NUCLEOTIDE SEQUENCE [LARGE SCALE GENOMIC DNA]</scope>
    <source>
        <strain evidence="18 19">LB3P56</strain>
    </source>
</reference>
<dbReference type="Gene3D" id="3.30.1950.10">
    <property type="entry name" value="wza like domain"/>
    <property type="match status" value="1"/>
</dbReference>
<evidence type="ECO:0000256" key="1">
    <source>
        <dbReference type="ARBA" id="ARBA00004571"/>
    </source>
</evidence>
<evidence type="ECO:0000256" key="6">
    <source>
        <dbReference type="ARBA" id="ARBA00022692"/>
    </source>
</evidence>
<evidence type="ECO:0000256" key="14">
    <source>
        <dbReference type="ARBA" id="ARBA00023288"/>
    </source>
</evidence>